<evidence type="ECO:0000256" key="4">
    <source>
        <dbReference type="ARBA" id="ARBA00035176"/>
    </source>
</evidence>
<dbReference type="InterPro" id="IPR011332">
    <property type="entry name" value="Ribosomal_zn-bd"/>
</dbReference>
<accession>A0ABY8WUM1</accession>
<evidence type="ECO:0000256" key="2">
    <source>
        <dbReference type="ARBA" id="ARBA00022980"/>
    </source>
</evidence>
<name>A0ABY8WUM1_9BACT</name>
<dbReference type="EMBL" id="CP124550">
    <property type="protein sequence ID" value="WIO46058.1"/>
    <property type="molecule type" value="Genomic_DNA"/>
</dbReference>
<dbReference type="InterPro" id="IPR018264">
    <property type="entry name" value="Ribosomal_bL33_CS"/>
</dbReference>
<comment type="similarity">
    <text evidence="1 5">Belongs to the bacterial ribosomal protein bL33 family.</text>
</comment>
<keyword evidence="3 5" id="KW-0687">Ribonucleoprotein</keyword>
<dbReference type="Gene3D" id="2.20.28.120">
    <property type="entry name" value="Ribosomal protein L33"/>
    <property type="match status" value="1"/>
</dbReference>
<evidence type="ECO:0000256" key="1">
    <source>
        <dbReference type="ARBA" id="ARBA00007596"/>
    </source>
</evidence>
<evidence type="ECO:0000256" key="6">
    <source>
        <dbReference type="SAM" id="MobiDB-lite"/>
    </source>
</evidence>
<reference evidence="7 8" key="1">
    <citation type="journal article" date="2023" name="Cell">
        <title>Genetic manipulation of Patescibacteria provides mechanistic insights into microbial dark matter and the epibiotic lifestyle.</title>
        <authorList>
            <person name="Wang Y."/>
            <person name="Gallagher L.A."/>
            <person name="Andrade P.A."/>
            <person name="Liu A."/>
            <person name="Humphreys I.R."/>
            <person name="Turkarslan S."/>
            <person name="Cutler K.J."/>
            <person name="Arrieta-Ortiz M.L."/>
            <person name="Li Y."/>
            <person name="Radey M.C."/>
            <person name="McLean J.S."/>
            <person name="Cong Q."/>
            <person name="Baker D."/>
            <person name="Baliga N.S."/>
            <person name="Peterson S.B."/>
            <person name="Mougous J.D."/>
        </authorList>
    </citation>
    <scope>NUCLEOTIDE SEQUENCE [LARGE SCALE GENOMIC DNA]</scope>
    <source>
        <strain evidence="7 8">ML1</strain>
    </source>
</reference>
<keyword evidence="2 5" id="KW-0689">Ribosomal protein</keyword>
<dbReference type="GO" id="GO:0005840">
    <property type="term" value="C:ribosome"/>
    <property type="evidence" value="ECO:0007669"/>
    <property type="project" value="UniProtKB-KW"/>
</dbReference>
<dbReference type="NCBIfam" id="NF001860">
    <property type="entry name" value="PRK00595.1"/>
    <property type="match status" value="1"/>
</dbReference>
<evidence type="ECO:0000256" key="3">
    <source>
        <dbReference type="ARBA" id="ARBA00023274"/>
    </source>
</evidence>
<dbReference type="InterPro" id="IPR001705">
    <property type="entry name" value="Ribosomal_bL33"/>
</dbReference>
<organism evidence="7 8">
    <name type="scientific">Candidatus Southlakia epibionticum</name>
    <dbReference type="NCBI Taxonomy" id="3043284"/>
    <lineage>
        <taxon>Bacteria</taxon>
        <taxon>Candidatus Saccharimonadota</taxon>
        <taxon>Candidatus Saccharimonadia</taxon>
        <taxon>Candidatus Saccharimonadales</taxon>
        <taxon>Candidatus Saccharimonadaceae</taxon>
        <taxon>Candidatus Southlakia</taxon>
    </lineage>
</organism>
<evidence type="ECO:0000313" key="7">
    <source>
        <dbReference type="EMBL" id="WIO46058.1"/>
    </source>
</evidence>
<keyword evidence="8" id="KW-1185">Reference proteome</keyword>
<evidence type="ECO:0000313" key="8">
    <source>
        <dbReference type="Proteomes" id="UP001177295"/>
    </source>
</evidence>
<feature type="compositionally biased region" description="Basic and acidic residues" evidence="6">
    <location>
        <begin position="54"/>
        <end position="69"/>
    </location>
</feature>
<protein>
    <recommendedName>
        <fullName evidence="4 5">Large ribosomal subunit protein bL33</fullName>
    </recommendedName>
</protein>
<proteinExistence type="inferred from homology"/>
<dbReference type="NCBIfam" id="TIGR01023">
    <property type="entry name" value="rpmG_bact"/>
    <property type="match status" value="1"/>
</dbReference>
<dbReference type="Proteomes" id="UP001177295">
    <property type="component" value="Chromosome"/>
</dbReference>
<sequence length="69" mass="8000">MAKKNNTKRKIVALVSDLTKDRTYVTRKNTLNSPDKLVLRKYDPKARKHATYTETKKSLGRNEVKPRKG</sequence>
<gene>
    <name evidence="5 7" type="primary">rpmG</name>
    <name evidence="7" type="ORF">SEML1_0434</name>
</gene>
<dbReference type="HAMAP" id="MF_00294">
    <property type="entry name" value="Ribosomal_bL33"/>
    <property type="match status" value="1"/>
</dbReference>
<evidence type="ECO:0000256" key="5">
    <source>
        <dbReference type="HAMAP-Rule" id="MF_00294"/>
    </source>
</evidence>
<dbReference type="Pfam" id="PF00471">
    <property type="entry name" value="Ribosomal_L33"/>
    <property type="match status" value="1"/>
</dbReference>
<feature type="region of interest" description="Disordered" evidence="6">
    <location>
        <begin position="43"/>
        <end position="69"/>
    </location>
</feature>
<dbReference type="SUPFAM" id="SSF57829">
    <property type="entry name" value="Zn-binding ribosomal proteins"/>
    <property type="match status" value="1"/>
</dbReference>
<dbReference type="PROSITE" id="PS00582">
    <property type="entry name" value="RIBOSOMAL_L33"/>
    <property type="match status" value="1"/>
</dbReference>
<dbReference type="InterPro" id="IPR038584">
    <property type="entry name" value="Ribosomal_bL33_sf"/>
</dbReference>